<comment type="similarity">
    <text evidence="2">Belongs to the zinc-containing alcohol dehydrogenase family.</text>
</comment>
<evidence type="ECO:0000256" key="3">
    <source>
        <dbReference type="ARBA" id="ARBA00022723"/>
    </source>
</evidence>
<comment type="caution">
    <text evidence="8">The sequence shown here is derived from an EMBL/GenBank/DDBJ whole genome shotgun (WGS) entry which is preliminary data.</text>
</comment>
<keyword evidence="5" id="KW-0560">Oxidoreductase</keyword>
<keyword evidence="6" id="KW-0520">NAD</keyword>
<dbReference type="Gene3D" id="3.40.50.720">
    <property type="entry name" value="NAD(P)-binding Rossmann-like Domain"/>
    <property type="match status" value="1"/>
</dbReference>
<evidence type="ECO:0000256" key="6">
    <source>
        <dbReference type="ARBA" id="ARBA00023027"/>
    </source>
</evidence>
<name>A0AA38UIQ4_9AGAR</name>
<dbReference type="PANTHER" id="PTHR42940">
    <property type="entry name" value="ALCOHOL DEHYDROGENASE 1-RELATED"/>
    <property type="match status" value="1"/>
</dbReference>
<feature type="domain" description="Enoyl reductase (ER)" evidence="7">
    <location>
        <begin position="16"/>
        <end position="334"/>
    </location>
</feature>
<dbReference type="AlphaFoldDB" id="A0AA38UIQ4"/>
<keyword evidence="3" id="KW-0479">Metal-binding</keyword>
<dbReference type="InterPro" id="IPR036291">
    <property type="entry name" value="NAD(P)-bd_dom_sf"/>
</dbReference>
<dbReference type="SUPFAM" id="SSF50129">
    <property type="entry name" value="GroES-like"/>
    <property type="match status" value="1"/>
</dbReference>
<dbReference type="GO" id="GO:0004022">
    <property type="term" value="F:alcohol dehydrogenase (NAD+) activity"/>
    <property type="evidence" value="ECO:0007669"/>
    <property type="project" value="TreeGrafter"/>
</dbReference>
<dbReference type="Pfam" id="PF08240">
    <property type="entry name" value="ADH_N"/>
    <property type="match status" value="1"/>
</dbReference>
<evidence type="ECO:0000256" key="2">
    <source>
        <dbReference type="ARBA" id="ARBA00008072"/>
    </source>
</evidence>
<accession>A0AA38UIQ4</accession>
<dbReference type="SMART" id="SM00829">
    <property type="entry name" value="PKS_ER"/>
    <property type="match status" value="1"/>
</dbReference>
<dbReference type="EMBL" id="MU805992">
    <property type="protein sequence ID" value="KAJ3842849.1"/>
    <property type="molecule type" value="Genomic_DNA"/>
</dbReference>
<dbReference type="SUPFAM" id="SSF51735">
    <property type="entry name" value="NAD(P)-binding Rossmann-fold domains"/>
    <property type="match status" value="1"/>
</dbReference>
<gene>
    <name evidence="8" type="ORF">F5878DRAFT_606505</name>
</gene>
<dbReference type="InterPro" id="IPR013154">
    <property type="entry name" value="ADH-like_N"/>
</dbReference>
<keyword evidence="9" id="KW-1185">Reference proteome</keyword>
<evidence type="ECO:0000256" key="1">
    <source>
        <dbReference type="ARBA" id="ARBA00001947"/>
    </source>
</evidence>
<dbReference type="PANTHER" id="PTHR42940:SF7">
    <property type="entry name" value="ALCOHOL DEHYDROGENASE-LIKE N-TERMINAL DOMAIN-CONTAINING PROTEIN"/>
    <property type="match status" value="1"/>
</dbReference>
<protein>
    <submittedName>
        <fullName evidence="8">GroES-like protein</fullName>
    </submittedName>
</protein>
<dbReference type="InterPro" id="IPR011032">
    <property type="entry name" value="GroES-like_sf"/>
</dbReference>
<evidence type="ECO:0000313" key="9">
    <source>
        <dbReference type="Proteomes" id="UP001163846"/>
    </source>
</evidence>
<evidence type="ECO:0000259" key="7">
    <source>
        <dbReference type="SMART" id="SM00829"/>
    </source>
</evidence>
<dbReference type="Gene3D" id="3.90.180.10">
    <property type="entry name" value="Medium-chain alcohol dehydrogenases, catalytic domain"/>
    <property type="match status" value="1"/>
</dbReference>
<sequence>MSLPKTYKAAVINSAGSDFELIEKPLEAPKEGTILVKVLACGICASDGMVKYGMTALPRVAGHEIIGDVVEVPTGETKWKIGDRVGSGWHGGHCHQCGSCKENDFITCSSEAINGISRDGGYAEYVTLRTEAVVRVPKELNPAEAAPLLCAGVTTFNSLRNVHDLKKGDLVAIHGLGGLGHLGIQYAKQMGYKVVALSQSSSKKDLATKLGADYYLDGSQVNQVEELMKLGGAKVILATAPQGEAIANLLGGLKIGGTMLTVAITDLKFSTIALIGKRSSIKGWPSGHAKDSEDAVAFAQKHNIKTMVETFSLEQVNEAYSKMQSGQIRFRAVLTPQ</sequence>
<evidence type="ECO:0000256" key="5">
    <source>
        <dbReference type="ARBA" id="ARBA00023002"/>
    </source>
</evidence>
<keyword evidence="4" id="KW-0862">Zinc</keyword>
<dbReference type="Pfam" id="PF00107">
    <property type="entry name" value="ADH_zinc_N"/>
    <property type="match status" value="1"/>
</dbReference>
<dbReference type="GO" id="GO:0046872">
    <property type="term" value="F:metal ion binding"/>
    <property type="evidence" value="ECO:0007669"/>
    <property type="project" value="UniProtKB-KW"/>
</dbReference>
<comment type="cofactor">
    <cofactor evidence="1">
        <name>Zn(2+)</name>
        <dbReference type="ChEBI" id="CHEBI:29105"/>
    </cofactor>
</comment>
<dbReference type="Proteomes" id="UP001163846">
    <property type="component" value="Unassembled WGS sequence"/>
</dbReference>
<dbReference type="FunFam" id="3.40.50.720:FF:000039">
    <property type="entry name" value="Alcohol dehydrogenase AdhP"/>
    <property type="match status" value="1"/>
</dbReference>
<evidence type="ECO:0000256" key="4">
    <source>
        <dbReference type="ARBA" id="ARBA00022833"/>
    </source>
</evidence>
<organism evidence="8 9">
    <name type="scientific">Lentinula raphanica</name>
    <dbReference type="NCBI Taxonomy" id="153919"/>
    <lineage>
        <taxon>Eukaryota</taxon>
        <taxon>Fungi</taxon>
        <taxon>Dikarya</taxon>
        <taxon>Basidiomycota</taxon>
        <taxon>Agaricomycotina</taxon>
        <taxon>Agaricomycetes</taxon>
        <taxon>Agaricomycetidae</taxon>
        <taxon>Agaricales</taxon>
        <taxon>Marasmiineae</taxon>
        <taxon>Omphalotaceae</taxon>
        <taxon>Lentinula</taxon>
    </lineage>
</organism>
<evidence type="ECO:0000313" key="8">
    <source>
        <dbReference type="EMBL" id="KAJ3842849.1"/>
    </source>
</evidence>
<dbReference type="InterPro" id="IPR013149">
    <property type="entry name" value="ADH-like_C"/>
</dbReference>
<dbReference type="InterPro" id="IPR020843">
    <property type="entry name" value="ER"/>
</dbReference>
<reference evidence="8" key="1">
    <citation type="submission" date="2022-08" db="EMBL/GenBank/DDBJ databases">
        <authorList>
            <consortium name="DOE Joint Genome Institute"/>
            <person name="Min B."/>
            <person name="Riley R."/>
            <person name="Sierra-Patev S."/>
            <person name="Naranjo-Ortiz M."/>
            <person name="Looney B."/>
            <person name="Konkel Z."/>
            <person name="Slot J.C."/>
            <person name="Sakamoto Y."/>
            <person name="Steenwyk J.L."/>
            <person name="Rokas A."/>
            <person name="Carro J."/>
            <person name="Camarero S."/>
            <person name="Ferreira P."/>
            <person name="Molpeceres G."/>
            <person name="Ruiz-Duenas F.J."/>
            <person name="Serrano A."/>
            <person name="Henrissat B."/>
            <person name="Drula E."/>
            <person name="Hughes K.W."/>
            <person name="Mata J.L."/>
            <person name="Ishikawa N.K."/>
            <person name="Vargas-Isla R."/>
            <person name="Ushijima S."/>
            <person name="Smith C.A."/>
            <person name="Ahrendt S."/>
            <person name="Andreopoulos W."/>
            <person name="He G."/>
            <person name="Labutti K."/>
            <person name="Lipzen A."/>
            <person name="Ng V."/>
            <person name="Sandor L."/>
            <person name="Barry K."/>
            <person name="Martinez A.T."/>
            <person name="Xiao Y."/>
            <person name="Gibbons J.G."/>
            <person name="Terashima K."/>
            <person name="Hibbett D.S."/>
            <person name="Grigoriev I.V."/>
        </authorList>
    </citation>
    <scope>NUCLEOTIDE SEQUENCE</scope>
    <source>
        <strain evidence="8">TFB9207</strain>
    </source>
</reference>
<proteinExistence type="inferred from homology"/>
<dbReference type="GO" id="GO:0005737">
    <property type="term" value="C:cytoplasm"/>
    <property type="evidence" value="ECO:0007669"/>
    <property type="project" value="TreeGrafter"/>
</dbReference>